<sequence>MMNSEEIKERLALIGALAEDAQAGFETMLVPFLLYGIAIPAGTAATYFFVHLELAKFVWLFWLALVGLCQLFLSLYFRRDRQVKIQRASDRIFAALWGSIGFTIMLNFVFFMVGKIAFAVIFFNIGILIAIGSAVSGTLVQKKVQLLMYLESALWAACALSCLLVSPYNAPFVIAGATFALLAIPAFTGLLIMRKKKTGDER</sequence>
<keyword evidence="1" id="KW-0472">Membrane</keyword>
<dbReference type="Proteomes" id="UP000016649">
    <property type="component" value="Unassembled WGS sequence"/>
</dbReference>
<feature type="transmembrane region" description="Helical" evidence="1">
    <location>
        <begin position="116"/>
        <end position="139"/>
    </location>
</feature>
<name>A0ABN0NWE9_TRELE</name>
<keyword evidence="1" id="KW-0812">Transmembrane</keyword>
<accession>A0ABN0NWE9</accession>
<keyword evidence="3" id="KW-1185">Reference proteome</keyword>
<organism evidence="2 3">
    <name type="scientific">Treponema lecithinolyticum ATCC 700332</name>
    <dbReference type="NCBI Taxonomy" id="1321815"/>
    <lineage>
        <taxon>Bacteria</taxon>
        <taxon>Pseudomonadati</taxon>
        <taxon>Spirochaetota</taxon>
        <taxon>Spirochaetia</taxon>
        <taxon>Spirochaetales</taxon>
        <taxon>Treponemataceae</taxon>
        <taxon>Treponema</taxon>
    </lineage>
</organism>
<gene>
    <name evidence="2" type="ORF">HMPREF9193_02068</name>
</gene>
<feature type="transmembrane region" description="Helical" evidence="1">
    <location>
        <begin position="146"/>
        <end position="166"/>
    </location>
</feature>
<feature type="transmembrane region" description="Helical" evidence="1">
    <location>
        <begin position="89"/>
        <end position="110"/>
    </location>
</feature>
<feature type="transmembrane region" description="Helical" evidence="1">
    <location>
        <begin position="32"/>
        <end position="51"/>
    </location>
</feature>
<dbReference type="EMBL" id="AWVH01000044">
    <property type="protein sequence ID" value="ERJ91615.1"/>
    <property type="molecule type" value="Genomic_DNA"/>
</dbReference>
<evidence type="ECO:0000313" key="3">
    <source>
        <dbReference type="Proteomes" id="UP000016649"/>
    </source>
</evidence>
<proteinExistence type="predicted"/>
<comment type="caution">
    <text evidence="2">The sequence shown here is derived from an EMBL/GenBank/DDBJ whole genome shotgun (WGS) entry which is preliminary data.</text>
</comment>
<evidence type="ECO:0000313" key="2">
    <source>
        <dbReference type="EMBL" id="ERJ91615.1"/>
    </source>
</evidence>
<evidence type="ECO:0000256" key="1">
    <source>
        <dbReference type="SAM" id="Phobius"/>
    </source>
</evidence>
<feature type="transmembrane region" description="Helical" evidence="1">
    <location>
        <begin position="57"/>
        <end position="77"/>
    </location>
</feature>
<reference evidence="2 3" key="1">
    <citation type="submission" date="2013-08" db="EMBL/GenBank/DDBJ databases">
        <authorList>
            <person name="Weinstock G."/>
            <person name="Sodergren E."/>
            <person name="Wylie T."/>
            <person name="Fulton L."/>
            <person name="Fulton R."/>
            <person name="Fronick C."/>
            <person name="O'Laughlin M."/>
            <person name="Godfrey J."/>
            <person name="Miner T."/>
            <person name="Herter B."/>
            <person name="Appelbaum E."/>
            <person name="Cordes M."/>
            <person name="Lek S."/>
            <person name="Wollam A."/>
            <person name="Pepin K.H."/>
            <person name="Palsikar V.B."/>
            <person name="Mitreva M."/>
            <person name="Wilson R.K."/>
        </authorList>
    </citation>
    <scope>NUCLEOTIDE SEQUENCE [LARGE SCALE GENOMIC DNA]</scope>
    <source>
        <strain evidence="2 3">ATCC 700332</strain>
    </source>
</reference>
<protein>
    <submittedName>
        <fullName evidence="2">Uncharacterized protein</fullName>
    </submittedName>
</protein>
<keyword evidence="1" id="KW-1133">Transmembrane helix</keyword>
<feature type="transmembrane region" description="Helical" evidence="1">
    <location>
        <begin position="172"/>
        <end position="193"/>
    </location>
</feature>